<dbReference type="SUPFAM" id="SSF101898">
    <property type="entry name" value="NHL repeat"/>
    <property type="match status" value="1"/>
</dbReference>
<accession>A0A382XRR7</accession>
<evidence type="ECO:0008006" key="4">
    <source>
        <dbReference type="Google" id="ProtNLM"/>
    </source>
</evidence>
<keyword evidence="1" id="KW-0732">Signal</keyword>
<proteinExistence type="predicted"/>
<evidence type="ECO:0000256" key="1">
    <source>
        <dbReference type="ARBA" id="ARBA00022729"/>
    </source>
</evidence>
<name>A0A382XRR7_9ZZZZ</name>
<feature type="non-terminal residue" evidence="3">
    <location>
        <position position="157"/>
    </location>
</feature>
<dbReference type="AlphaFoldDB" id="A0A382XRR7"/>
<dbReference type="PANTHER" id="PTHR10680">
    <property type="entry name" value="PEPTIDYL-GLYCINE ALPHA-AMIDATING MONOOXYGENASE"/>
    <property type="match status" value="1"/>
</dbReference>
<dbReference type="Gene3D" id="2.120.10.30">
    <property type="entry name" value="TolB, C-terminal domain"/>
    <property type="match status" value="1"/>
</dbReference>
<dbReference type="EMBL" id="UINC01170001">
    <property type="protein sequence ID" value="SVD73827.1"/>
    <property type="molecule type" value="Genomic_DNA"/>
</dbReference>
<protein>
    <recommendedName>
        <fullName evidence="4">SMP-30/Gluconolactonase/LRE-like region domain-containing protein</fullName>
    </recommendedName>
</protein>
<dbReference type="InterPro" id="IPR011042">
    <property type="entry name" value="6-blade_b-propeller_TolB-like"/>
</dbReference>
<sequence length="157" mass="17114">MRGKLFLGLALMALLASACSSTPASTSEVTEMAPDVQVLQPSPGVDIDRSTAVGQVIDQQGMAGWYPHEGGLMEYRVAIRFGQEPSTMPEGWSFGRVSAVATDSNGQVFVFHRGDMADPIVVFDAEGTYVRSFGRDFDFGNEHGLRIDRHDNVWVTD</sequence>
<gene>
    <name evidence="3" type="ORF">METZ01_LOCUS426681</name>
</gene>
<evidence type="ECO:0000313" key="3">
    <source>
        <dbReference type="EMBL" id="SVD73827.1"/>
    </source>
</evidence>
<organism evidence="3">
    <name type="scientific">marine metagenome</name>
    <dbReference type="NCBI Taxonomy" id="408172"/>
    <lineage>
        <taxon>unclassified sequences</taxon>
        <taxon>metagenomes</taxon>
        <taxon>ecological metagenomes</taxon>
    </lineage>
</organism>
<dbReference type="PROSITE" id="PS51257">
    <property type="entry name" value="PROKAR_LIPOPROTEIN"/>
    <property type="match status" value="1"/>
</dbReference>
<evidence type="ECO:0000256" key="2">
    <source>
        <dbReference type="ARBA" id="ARBA00023180"/>
    </source>
</evidence>
<keyword evidence="2" id="KW-0325">Glycoprotein</keyword>
<reference evidence="3" key="1">
    <citation type="submission" date="2018-05" db="EMBL/GenBank/DDBJ databases">
        <authorList>
            <person name="Lanie J.A."/>
            <person name="Ng W.-L."/>
            <person name="Kazmierczak K.M."/>
            <person name="Andrzejewski T.M."/>
            <person name="Davidsen T.M."/>
            <person name="Wayne K.J."/>
            <person name="Tettelin H."/>
            <person name="Glass J.I."/>
            <person name="Rusch D."/>
            <person name="Podicherti R."/>
            <person name="Tsui H.-C.T."/>
            <person name="Winkler M.E."/>
        </authorList>
    </citation>
    <scope>NUCLEOTIDE SEQUENCE</scope>
</reference>
<dbReference type="PANTHER" id="PTHR10680:SF38">
    <property type="entry name" value="BLL1368 PROTEIN"/>
    <property type="match status" value="1"/>
</dbReference>